<comment type="caution">
    <text evidence="1">The sequence shown here is derived from an EMBL/GenBank/DDBJ whole genome shotgun (WGS) entry which is preliminary data.</text>
</comment>
<dbReference type="AlphaFoldDB" id="F0F7H2"/>
<reference evidence="1 2" key="1">
    <citation type="submission" date="2011-01" db="EMBL/GenBank/DDBJ databases">
        <authorList>
            <person name="Muzny D."/>
            <person name="Qin X."/>
            <person name="Deng J."/>
            <person name="Jiang H."/>
            <person name="Liu Y."/>
            <person name="Qu J."/>
            <person name="Song X.-Z."/>
            <person name="Zhang L."/>
            <person name="Thornton R."/>
            <person name="Coyle M."/>
            <person name="Francisco L."/>
            <person name="Jackson L."/>
            <person name="Javaid M."/>
            <person name="Korchina V."/>
            <person name="Kovar C."/>
            <person name="Mata R."/>
            <person name="Mathew T."/>
            <person name="Ngo R."/>
            <person name="Nguyen L."/>
            <person name="Nguyen N."/>
            <person name="Okwuonu G."/>
            <person name="Ongeri F."/>
            <person name="Pham C."/>
            <person name="Simmons D."/>
            <person name="Wilczek-Boney K."/>
            <person name="Hale W."/>
            <person name="Jakkamsetti A."/>
            <person name="Pham P."/>
            <person name="Ruth R."/>
            <person name="San Lucas F."/>
            <person name="Warren J."/>
            <person name="Zhang J."/>
            <person name="Zhao Z."/>
            <person name="Zhou C."/>
            <person name="Zhu D."/>
            <person name="Lee S."/>
            <person name="Bess C."/>
            <person name="Blankenburg K."/>
            <person name="Forbes L."/>
            <person name="Fu Q."/>
            <person name="Gubbala S."/>
            <person name="Hirani K."/>
            <person name="Jayaseelan J.C."/>
            <person name="Lara F."/>
            <person name="Munidasa M."/>
            <person name="Palculict T."/>
            <person name="Patil S."/>
            <person name="Pu L.-L."/>
            <person name="Saada N."/>
            <person name="Tang L."/>
            <person name="Weissenberger G."/>
            <person name="Zhu Y."/>
            <person name="Hemphill L."/>
            <person name="Shang Y."/>
            <person name="Youmans B."/>
            <person name="Ayvaz T."/>
            <person name="Ross M."/>
            <person name="Santibanez J."/>
            <person name="Aqrawi P."/>
            <person name="Gross S."/>
            <person name="Joshi V."/>
            <person name="Fowler G."/>
            <person name="Nazareth L."/>
            <person name="Reid J."/>
            <person name="Worley K."/>
            <person name="Petrosino J."/>
            <person name="Highlander S."/>
            <person name="Gibbs R."/>
        </authorList>
    </citation>
    <scope>NUCLEOTIDE SEQUENCE [LARGE SCALE GENOMIC DNA]</scope>
    <source>
        <strain evidence="1 2">DSM 16608</strain>
    </source>
</reference>
<sequence length="47" mass="5384">MGQVPDIHLGMTDFSDRQMVTEKDKRMGRLTGFIDRHTGVDSSEKFL</sequence>
<protein>
    <submittedName>
        <fullName evidence="1">Uncharacterized protein</fullName>
    </submittedName>
</protein>
<dbReference type="STRING" id="888743.HMPREF9141_1539"/>
<accession>F0F7H2</accession>
<gene>
    <name evidence="1" type="ORF">HMPREF9141_1539</name>
</gene>
<name>F0F7H2_9BACT</name>
<dbReference type="HOGENOM" id="CLU_3171648_0_0_10"/>
<proteinExistence type="predicted"/>
<organism evidence="1 2">
    <name type="scientific">Prevotella multiformis DSM 16608</name>
    <dbReference type="NCBI Taxonomy" id="888743"/>
    <lineage>
        <taxon>Bacteria</taxon>
        <taxon>Pseudomonadati</taxon>
        <taxon>Bacteroidota</taxon>
        <taxon>Bacteroidia</taxon>
        <taxon>Bacteroidales</taxon>
        <taxon>Prevotellaceae</taxon>
        <taxon>Prevotella</taxon>
    </lineage>
</organism>
<evidence type="ECO:0000313" key="2">
    <source>
        <dbReference type="Proteomes" id="UP000005697"/>
    </source>
</evidence>
<dbReference type="Proteomes" id="UP000005697">
    <property type="component" value="Unassembled WGS sequence"/>
</dbReference>
<keyword evidence="2" id="KW-1185">Reference proteome</keyword>
<evidence type="ECO:0000313" key="1">
    <source>
        <dbReference type="EMBL" id="EGC19891.1"/>
    </source>
</evidence>
<dbReference type="EMBL" id="AEWX01000023">
    <property type="protein sequence ID" value="EGC19891.1"/>
    <property type="molecule type" value="Genomic_DNA"/>
</dbReference>